<dbReference type="Proteomes" id="UP001159428">
    <property type="component" value="Unassembled WGS sequence"/>
</dbReference>
<evidence type="ECO:0000313" key="5">
    <source>
        <dbReference type="Proteomes" id="UP001159428"/>
    </source>
</evidence>
<reference evidence="4 5" key="1">
    <citation type="submission" date="2022-05" db="EMBL/GenBank/DDBJ databases">
        <authorList>
            <consortium name="Genoscope - CEA"/>
            <person name="William W."/>
        </authorList>
    </citation>
    <scope>NUCLEOTIDE SEQUENCE [LARGE SCALE GENOMIC DNA]</scope>
</reference>
<evidence type="ECO:0000256" key="2">
    <source>
        <dbReference type="PROSITE-ProRule" id="PRU00104"/>
    </source>
</evidence>
<evidence type="ECO:0000313" key="4">
    <source>
        <dbReference type="EMBL" id="CAH3114576.1"/>
    </source>
</evidence>
<gene>
    <name evidence="4" type="ORF">PMEA_00005526</name>
</gene>
<organism evidence="4 5">
    <name type="scientific">Pocillopora meandrina</name>
    <dbReference type="NCBI Taxonomy" id="46732"/>
    <lineage>
        <taxon>Eukaryota</taxon>
        <taxon>Metazoa</taxon>
        <taxon>Cnidaria</taxon>
        <taxon>Anthozoa</taxon>
        <taxon>Hexacorallia</taxon>
        <taxon>Scleractinia</taxon>
        <taxon>Astrocoeniina</taxon>
        <taxon>Pocilloporidae</taxon>
        <taxon>Pocillopora</taxon>
    </lineage>
</organism>
<comment type="caution">
    <text evidence="4">The sequence shown here is derived from an EMBL/GenBank/DDBJ whole genome shotgun (WGS) entry which is preliminary data.</text>
</comment>
<keyword evidence="5" id="KW-1185">Reference proteome</keyword>
<proteinExistence type="predicted"/>
<evidence type="ECO:0000256" key="1">
    <source>
        <dbReference type="ARBA" id="ARBA00022786"/>
    </source>
</evidence>
<keyword evidence="1 2" id="KW-0833">Ubl conjugation pathway</keyword>
<dbReference type="SUPFAM" id="SSF56204">
    <property type="entry name" value="Hect, E3 ligase catalytic domain"/>
    <property type="match status" value="1"/>
</dbReference>
<dbReference type="EMBL" id="CALNXJ010000014">
    <property type="protein sequence ID" value="CAH3114576.1"/>
    <property type="molecule type" value="Genomic_DNA"/>
</dbReference>
<sequence>MKRVNPDCLNDIVTVQFIGEPAVDEGGPRKELFFLMHKHILFTGPPAPVRFVHNMIALQREEYLHYGVTSALSVYQGSLGPAMFAAPVVDYILCGKLDAVRVSLCDLLSGKVKTTLEELEAISDPVKFKQEASLIHL</sequence>
<accession>A0AAU9WGY3</accession>
<protein>
    <recommendedName>
        <fullName evidence="3">HECT domain-containing protein</fullName>
    </recommendedName>
</protein>
<dbReference type="InterPro" id="IPR035983">
    <property type="entry name" value="Hect_E3_ubiquitin_ligase"/>
</dbReference>
<dbReference type="PROSITE" id="PS50237">
    <property type="entry name" value="HECT"/>
    <property type="match status" value="1"/>
</dbReference>
<dbReference type="AlphaFoldDB" id="A0AAU9WGY3"/>
<comment type="caution">
    <text evidence="2">Lacks conserved residue(s) required for the propagation of feature annotation.</text>
</comment>
<name>A0AAU9WGY3_9CNID</name>
<evidence type="ECO:0000259" key="3">
    <source>
        <dbReference type="PROSITE" id="PS50237"/>
    </source>
</evidence>
<dbReference type="InterPro" id="IPR000569">
    <property type="entry name" value="HECT_dom"/>
</dbReference>
<feature type="domain" description="HECT" evidence="3">
    <location>
        <begin position="5"/>
        <end position="41"/>
    </location>
</feature>
<dbReference type="GO" id="GO:0004842">
    <property type="term" value="F:ubiquitin-protein transferase activity"/>
    <property type="evidence" value="ECO:0007669"/>
    <property type="project" value="InterPro"/>
</dbReference>
<dbReference type="Gene3D" id="3.90.1750.10">
    <property type="entry name" value="Hect, E3 ligase catalytic domains"/>
    <property type="match status" value="1"/>
</dbReference>